<comment type="caution">
    <text evidence="2">The sequence shown here is derived from an EMBL/GenBank/DDBJ whole genome shotgun (WGS) entry which is preliminary data.</text>
</comment>
<evidence type="ECO:0000313" key="2">
    <source>
        <dbReference type="EMBL" id="KIA59379.1"/>
    </source>
</evidence>
<protein>
    <submittedName>
        <fullName evidence="2">Uncharacterized protein</fullName>
    </submittedName>
</protein>
<sequence>MSDRDEPERGSPPGPGEERLDAVERVRRKLEGLRAAETDQPDASDGESKLIRLPHRPRRMKHDAGEPARKPWQAPGTVFDPAPTRPVMRSELQRETGEWPLDAGPVEDGAGEHEASVVDLAAQRRKRDAPAAGIRRVAKPRRVDPEQP</sequence>
<keyword evidence="3" id="KW-1185">Reference proteome</keyword>
<gene>
    <name evidence="2" type="ORF">FG87_42970</name>
</gene>
<feature type="region of interest" description="Disordered" evidence="1">
    <location>
        <begin position="1"/>
        <end position="148"/>
    </location>
</feature>
<feature type="compositionally biased region" description="Basic residues" evidence="1">
    <location>
        <begin position="52"/>
        <end position="61"/>
    </location>
</feature>
<name>A0ABR4Z1X8_9NOCA</name>
<dbReference type="Proteomes" id="UP000031364">
    <property type="component" value="Unassembled WGS sequence"/>
</dbReference>
<organism evidence="2 3">
    <name type="scientific">Nocardia vulneris</name>
    <dbReference type="NCBI Taxonomy" id="1141657"/>
    <lineage>
        <taxon>Bacteria</taxon>
        <taxon>Bacillati</taxon>
        <taxon>Actinomycetota</taxon>
        <taxon>Actinomycetes</taxon>
        <taxon>Mycobacteriales</taxon>
        <taxon>Nocardiaceae</taxon>
        <taxon>Nocardia</taxon>
    </lineage>
</organism>
<dbReference type="EMBL" id="JNFP01000137">
    <property type="protein sequence ID" value="KIA59379.1"/>
    <property type="molecule type" value="Genomic_DNA"/>
</dbReference>
<feature type="compositionally biased region" description="Basic and acidic residues" evidence="1">
    <location>
        <begin position="16"/>
        <end position="37"/>
    </location>
</feature>
<accession>A0ABR4Z1X8</accession>
<evidence type="ECO:0000256" key="1">
    <source>
        <dbReference type="SAM" id="MobiDB-lite"/>
    </source>
</evidence>
<proteinExistence type="predicted"/>
<reference evidence="2 3" key="1">
    <citation type="journal article" date="2014" name="Int. J. Syst. Evol. Microbiol.">
        <title>Nocardia vulneris sp. nov., isolated from wounds of human patients in North America.</title>
        <authorList>
            <person name="Lasker B.A."/>
            <person name="Bell M."/>
            <person name="Klenk H.P."/>
            <person name="Sproer C."/>
            <person name="Schumann C."/>
            <person name="Schumann P."/>
            <person name="Brown J.M."/>
        </authorList>
    </citation>
    <scope>NUCLEOTIDE SEQUENCE [LARGE SCALE GENOMIC DNA]</scope>
    <source>
        <strain evidence="2 3">W9851</strain>
    </source>
</reference>
<evidence type="ECO:0000313" key="3">
    <source>
        <dbReference type="Proteomes" id="UP000031364"/>
    </source>
</evidence>